<dbReference type="AlphaFoldDB" id="A0A8H6XIF6"/>
<keyword evidence="2" id="KW-1185">Reference proteome</keyword>
<protein>
    <recommendedName>
        <fullName evidence="3">F-box domain-containing protein</fullName>
    </recommendedName>
</protein>
<organism evidence="1 2">
    <name type="scientific">Mycena sanguinolenta</name>
    <dbReference type="NCBI Taxonomy" id="230812"/>
    <lineage>
        <taxon>Eukaryota</taxon>
        <taxon>Fungi</taxon>
        <taxon>Dikarya</taxon>
        <taxon>Basidiomycota</taxon>
        <taxon>Agaricomycotina</taxon>
        <taxon>Agaricomycetes</taxon>
        <taxon>Agaricomycetidae</taxon>
        <taxon>Agaricales</taxon>
        <taxon>Marasmiineae</taxon>
        <taxon>Mycenaceae</taxon>
        <taxon>Mycena</taxon>
    </lineage>
</organism>
<accession>A0A8H6XIF6</accession>
<proteinExistence type="predicted"/>
<sequence>MPRSEKPCGVSRDLRTFICKPRASTWGTQPSPHLDLHTANSRHLLTRFSASELPHLIHLSIGHVDAMTPFVRFVERCPLLESITMRSLQLPEFIDVPPRSLPLLHTLAAASYLVRSLVPNRCVHTVRVVGWRSTPASLDDLLSVCTDISRSTVPVHTLTLAPSTPTIEFLRRLLLLFPDLRELCLAIINPRYIGLAQAFACLPAEELSDDEAEDVPIHHVENIIGWICDGLLDLLPNIESFRLEPQRQDKLPLGQQHNTLAALNGRYLLLREVQVGQYDVIWRREGAGEEVWKAEGQSAVRILRRTNYECAIST</sequence>
<reference evidence="1" key="1">
    <citation type="submission" date="2020-05" db="EMBL/GenBank/DDBJ databases">
        <title>Mycena genomes resolve the evolution of fungal bioluminescence.</title>
        <authorList>
            <person name="Tsai I.J."/>
        </authorList>
    </citation>
    <scope>NUCLEOTIDE SEQUENCE</scope>
    <source>
        <strain evidence="1">160909Yilan</strain>
    </source>
</reference>
<dbReference type="OrthoDB" id="2873819at2759"/>
<name>A0A8H6XIF6_9AGAR</name>
<comment type="caution">
    <text evidence="1">The sequence shown here is derived from an EMBL/GenBank/DDBJ whole genome shotgun (WGS) entry which is preliminary data.</text>
</comment>
<evidence type="ECO:0000313" key="2">
    <source>
        <dbReference type="Proteomes" id="UP000623467"/>
    </source>
</evidence>
<gene>
    <name evidence="1" type="ORF">MSAN_02094700</name>
</gene>
<dbReference type="EMBL" id="JACAZH010000028">
    <property type="protein sequence ID" value="KAF7341086.1"/>
    <property type="molecule type" value="Genomic_DNA"/>
</dbReference>
<evidence type="ECO:0008006" key="3">
    <source>
        <dbReference type="Google" id="ProtNLM"/>
    </source>
</evidence>
<evidence type="ECO:0000313" key="1">
    <source>
        <dbReference type="EMBL" id="KAF7341086.1"/>
    </source>
</evidence>
<dbReference type="Proteomes" id="UP000623467">
    <property type="component" value="Unassembled WGS sequence"/>
</dbReference>